<comment type="subcellular location">
    <subcellularLocation>
        <location evidence="1">Membrane</location>
        <topology evidence="1">Multi-pass membrane protein</topology>
    </subcellularLocation>
</comment>
<proteinExistence type="predicted"/>
<dbReference type="GO" id="GO:0016020">
    <property type="term" value="C:membrane"/>
    <property type="evidence" value="ECO:0007669"/>
    <property type="project" value="UniProtKB-SubCell"/>
</dbReference>
<evidence type="ECO:0000256" key="6">
    <source>
        <dbReference type="SAM" id="MobiDB-lite"/>
    </source>
</evidence>
<evidence type="ECO:0000259" key="8">
    <source>
        <dbReference type="PROSITE" id="PS50928"/>
    </source>
</evidence>
<dbReference type="GO" id="GO:0031460">
    <property type="term" value="P:glycine betaine transport"/>
    <property type="evidence" value="ECO:0007669"/>
    <property type="project" value="TreeGrafter"/>
</dbReference>
<organism evidence="9">
    <name type="scientific">freshwater metagenome</name>
    <dbReference type="NCBI Taxonomy" id="449393"/>
    <lineage>
        <taxon>unclassified sequences</taxon>
        <taxon>metagenomes</taxon>
        <taxon>ecological metagenomes</taxon>
    </lineage>
</organism>
<feature type="domain" description="ABC transmembrane type-1" evidence="8">
    <location>
        <begin position="27"/>
        <end position="224"/>
    </location>
</feature>
<dbReference type="PANTHER" id="PTHR30177">
    <property type="entry name" value="GLYCINE BETAINE/L-PROLINE TRANSPORT SYSTEM PERMEASE PROTEIN PROW"/>
    <property type="match status" value="1"/>
</dbReference>
<dbReference type="InterPro" id="IPR000515">
    <property type="entry name" value="MetI-like"/>
</dbReference>
<dbReference type="AlphaFoldDB" id="A0A6J6R6B1"/>
<name>A0A6J6R6B1_9ZZZZ</name>
<evidence type="ECO:0000256" key="2">
    <source>
        <dbReference type="ARBA" id="ARBA00022448"/>
    </source>
</evidence>
<dbReference type="InterPro" id="IPR035906">
    <property type="entry name" value="MetI-like_sf"/>
</dbReference>
<evidence type="ECO:0000256" key="4">
    <source>
        <dbReference type="ARBA" id="ARBA00022989"/>
    </source>
</evidence>
<keyword evidence="2" id="KW-0813">Transport</keyword>
<dbReference type="GO" id="GO:0055085">
    <property type="term" value="P:transmembrane transport"/>
    <property type="evidence" value="ECO:0007669"/>
    <property type="project" value="InterPro"/>
</dbReference>
<accession>A0A6J6R6B1</accession>
<feature type="transmembrane region" description="Helical" evidence="7">
    <location>
        <begin position="206"/>
        <end position="227"/>
    </location>
</feature>
<dbReference type="SUPFAM" id="SSF161098">
    <property type="entry name" value="MetI-like"/>
    <property type="match status" value="1"/>
</dbReference>
<feature type="transmembrane region" description="Helical" evidence="7">
    <location>
        <begin position="159"/>
        <end position="186"/>
    </location>
</feature>
<dbReference type="CDD" id="cd06261">
    <property type="entry name" value="TM_PBP2"/>
    <property type="match status" value="1"/>
</dbReference>
<feature type="transmembrane region" description="Helical" evidence="7">
    <location>
        <begin position="31"/>
        <end position="52"/>
    </location>
</feature>
<dbReference type="Pfam" id="PF00528">
    <property type="entry name" value="BPD_transp_1"/>
    <property type="match status" value="1"/>
</dbReference>
<feature type="region of interest" description="Disordered" evidence="6">
    <location>
        <begin position="234"/>
        <end position="267"/>
    </location>
</feature>
<evidence type="ECO:0000256" key="5">
    <source>
        <dbReference type="ARBA" id="ARBA00023136"/>
    </source>
</evidence>
<dbReference type="PROSITE" id="PS50928">
    <property type="entry name" value="ABC_TM1"/>
    <property type="match status" value="1"/>
</dbReference>
<dbReference type="PANTHER" id="PTHR30177:SF33">
    <property type="entry name" value="POSSIBLE OSMOPROTECTANT (GLYCINE BETAINE_CARNITINE_CHOLINE_L-PROLINE) TRANSPORT INTEGRAL MEMBRANE PROTEIN ABC TRANSPORTER PROZ"/>
    <property type="match status" value="1"/>
</dbReference>
<dbReference type="InterPro" id="IPR051204">
    <property type="entry name" value="ABC_transp_perm/SBD"/>
</dbReference>
<feature type="transmembrane region" description="Helical" evidence="7">
    <location>
        <begin position="72"/>
        <end position="89"/>
    </location>
</feature>
<feature type="transmembrane region" description="Helical" evidence="7">
    <location>
        <begin position="109"/>
        <end position="130"/>
    </location>
</feature>
<dbReference type="EMBL" id="CAEZXR010000196">
    <property type="protein sequence ID" value="CAB4714774.1"/>
    <property type="molecule type" value="Genomic_DNA"/>
</dbReference>
<keyword evidence="3 7" id="KW-0812">Transmembrane</keyword>
<keyword evidence="4 7" id="KW-1133">Transmembrane helix</keyword>
<evidence type="ECO:0000256" key="1">
    <source>
        <dbReference type="ARBA" id="ARBA00004141"/>
    </source>
</evidence>
<protein>
    <submittedName>
        <fullName evidence="9">Unannotated protein</fullName>
    </submittedName>
</protein>
<evidence type="ECO:0000313" key="9">
    <source>
        <dbReference type="EMBL" id="CAB4714774.1"/>
    </source>
</evidence>
<evidence type="ECO:0000256" key="3">
    <source>
        <dbReference type="ARBA" id="ARBA00022692"/>
    </source>
</evidence>
<dbReference type="Gene3D" id="1.10.3720.10">
    <property type="entry name" value="MetI-like"/>
    <property type="match status" value="1"/>
</dbReference>
<sequence>MRVVRDAWDYLLDGANWTGDNKLLDLLLQQLLVTFTALGLAMLVGLPIALWLGHLGRGGFLAINISNVGRAVPTFALLGIFVAADSWGWTGGHFPGTAGLGPYGRAGAATLVALLLFALPPIITNAYVAVREVPLDVREAADGMGMTGWQKFRRVELPLALPLVMSGLRLALVQVWATATIAALVAGPGLGRVITDGFVRTRYGQGIAGAVVVAVVALLLELLASLVQRWLDPTSPSRGVRSSVRKDGMPVGGPMVATAADPSAPHQ</sequence>
<keyword evidence="5 7" id="KW-0472">Membrane</keyword>
<evidence type="ECO:0000256" key="7">
    <source>
        <dbReference type="SAM" id="Phobius"/>
    </source>
</evidence>
<reference evidence="9" key="1">
    <citation type="submission" date="2020-05" db="EMBL/GenBank/DDBJ databases">
        <authorList>
            <person name="Chiriac C."/>
            <person name="Salcher M."/>
            <person name="Ghai R."/>
            <person name="Kavagutti S V."/>
        </authorList>
    </citation>
    <scope>NUCLEOTIDE SEQUENCE</scope>
</reference>
<gene>
    <name evidence="9" type="ORF">UFOPK2579_01638</name>
</gene>